<dbReference type="GO" id="GO:0005223">
    <property type="term" value="F:intracellularly cGMP-activated cation channel activity"/>
    <property type="evidence" value="ECO:0007669"/>
    <property type="project" value="TreeGrafter"/>
</dbReference>
<dbReference type="InterPro" id="IPR014710">
    <property type="entry name" value="RmlC-like_jellyroll"/>
</dbReference>
<evidence type="ECO:0000313" key="11">
    <source>
        <dbReference type="Proteomes" id="UP000095280"/>
    </source>
</evidence>
<keyword evidence="8" id="KW-0407">Ion channel</keyword>
<sequence>MENRRVPHQLQRRLLILAFDHLWRHSGLQDCNERRRWPRCRTSCRRKLAIHAHLGHLKRGFLTDLVLRLRPVLFSPGDFVCRKGEVGRQMYIVSQGRLQVMSDGSDRALATLRARLLLWRDLRAASAAWAAAHGPQCALWATRSAALALPRADLWAVLERPPAARVQLEAIANAAAQGDRAKDHWGGVQPAEQQVRRSAGRRRRVPGEGLVGQLAHRPQLLGQAVPRVWRLRQQPRPQQRRQEGAGKVTAAEQAPAPSQRSAPGRFQRTDGRPGPPRPAPARSPGKELDLPNRAGLPGELPAQPVAVAGQSQLSAGRVRGAGGRLAGQSDGSKQAGAGCAGSKADCSNWLVWAGAGSRVAAAVAAGRRVALPAARQPVRALLRQTRRVAMATGRAPSHVSQGAAGGLLALLQRLHDNPYCGTVDQLGVQVGRGAGCFGQRHQNL</sequence>
<dbReference type="GO" id="GO:0005886">
    <property type="term" value="C:plasma membrane"/>
    <property type="evidence" value="ECO:0007669"/>
    <property type="project" value="TreeGrafter"/>
</dbReference>
<proteinExistence type="predicted"/>
<dbReference type="PROSITE" id="PS50042">
    <property type="entry name" value="CNMP_BINDING_3"/>
    <property type="match status" value="1"/>
</dbReference>
<dbReference type="WBParaSite" id="maker-unitig_45109-snap-gene-0.2-mRNA-1">
    <property type="protein sequence ID" value="maker-unitig_45109-snap-gene-0.2-mRNA-1"/>
    <property type="gene ID" value="maker-unitig_45109-snap-gene-0.2"/>
</dbReference>
<dbReference type="InterPro" id="IPR050866">
    <property type="entry name" value="CNG_cation_channel"/>
</dbReference>
<dbReference type="GO" id="GO:0030553">
    <property type="term" value="F:cGMP binding"/>
    <property type="evidence" value="ECO:0007669"/>
    <property type="project" value="TreeGrafter"/>
</dbReference>
<keyword evidence="7" id="KW-1071">Ligand-gated ion channel</keyword>
<evidence type="ECO:0000256" key="5">
    <source>
        <dbReference type="ARBA" id="ARBA00023065"/>
    </source>
</evidence>
<evidence type="ECO:0000256" key="3">
    <source>
        <dbReference type="ARBA" id="ARBA00022692"/>
    </source>
</evidence>
<dbReference type="PANTHER" id="PTHR45638">
    <property type="entry name" value="CYCLIC NUCLEOTIDE-GATED CATION CHANNEL SUBUNIT A"/>
    <property type="match status" value="1"/>
</dbReference>
<accession>A0A1I8FRV3</accession>
<dbReference type="PROSITE" id="PS00888">
    <property type="entry name" value="CNMP_BINDING_1"/>
    <property type="match status" value="1"/>
</dbReference>
<dbReference type="SUPFAM" id="SSF51206">
    <property type="entry name" value="cAMP-binding domain-like"/>
    <property type="match status" value="1"/>
</dbReference>
<name>A0A1I8FRV3_9PLAT</name>
<evidence type="ECO:0000313" key="12">
    <source>
        <dbReference type="WBParaSite" id="maker-unitig_45109-snap-gene-0.2-mRNA-1"/>
    </source>
</evidence>
<dbReference type="GO" id="GO:0005222">
    <property type="term" value="F:intracellularly cAMP-activated cation channel activity"/>
    <property type="evidence" value="ECO:0007669"/>
    <property type="project" value="TreeGrafter"/>
</dbReference>
<dbReference type="CDD" id="cd00038">
    <property type="entry name" value="CAP_ED"/>
    <property type="match status" value="1"/>
</dbReference>
<keyword evidence="4" id="KW-1133">Transmembrane helix</keyword>
<evidence type="ECO:0000259" key="10">
    <source>
        <dbReference type="PROSITE" id="PS50042"/>
    </source>
</evidence>
<evidence type="ECO:0000256" key="6">
    <source>
        <dbReference type="ARBA" id="ARBA00023136"/>
    </source>
</evidence>
<dbReference type="InterPro" id="IPR000595">
    <property type="entry name" value="cNMP-bd_dom"/>
</dbReference>
<protein>
    <submittedName>
        <fullName evidence="12">Cyclic nucleotide-binding domain-containing protein</fullName>
    </submittedName>
</protein>
<evidence type="ECO:0000256" key="4">
    <source>
        <dbReference type="ARBA" id="ARBA00022989"/>
    </source>
</evidence>
<evidence type="ECO:0000256" key="7">
    <source>
        <dbReference type="ARBA" id="ARBA00023286"/>
    </source>
</evidence>
<feature type="region of interest" description="Disordered" evidence="9">
    <location>
        <begin position="179"/>
        <end position="204"/>
    </location>
</feature>
<organism evidence="11 12">
    <name type="scientific">Macrostomum lignano</name>
    <dbReference type="NCBI Taxonomy" id="282301"/>
    <lineage>
        <taxon>Eukaryota</taxon>
        <taxon>Metazoa</taxon>
        <taxon>Spiralia</taxon>
        <taxon>Lophotrochozoa</taxon>
        <taxon>Platyhelminthes</taxon>
        <taxon>Rhabditophora</taxon>
        <taxon>Macrostomorpha</taxon>
        <taxon>Macrostomida</taxon>
        <taxon>Macrostomidae</taxon>
        <taxon>Macrostomum</taxon>
    </lineage>
</organism>
<dbReference type="GO" id="GO:0044877">
    <property type="term" value="F:protein-containing complex binding"/>
    <property type="evidence" value="ECO:0007669"/>
    <property type="project" value="TreeGrafter"/>
</dbReference>
<evidence type="ECO:0000256" key="1">
    <source>
        <dbReference type="ARBA" id="ARBA00004141"/>
    </source>
</evidence>
<dbReference type="SMART" id="SM00100">
    <property type="entry name" value="cNMP"/>
    <property type="match status" value="1"/>
</dbReference>
<dbReference type="Gene3D" id="2.60.120.10">
    <property type="entry name" value="Jelly Rolls"/>
    <property type="match status" value="1"/>
</dbReference>
<feature type="domain" description="Cyclic nucleotide-binding" evidence="10">
    <location>
        <begin position="53"/>
        <end position="112"/>
    </location>
</feature>
<dbReference type="AlphaFoldDB" id="A0A1I8FRV3"/>
<evidence type="ECO:0000256" key="2">
    <source>
        <dbReference type="ARBA" id="ARBA00022448"/>
    </source>
</evidence>
<keyword evidence="5" id="KW-0406">Ion transport</keyword>
<keyword evidence="3" id="KW-0812">Transmembrane</keyword>
<evidence type="ECO:0000256" key="9">
    <source>
        <dbReference type="SAM" id="MobiDB-lite"/>
    </source>
</evidence>
<dbReference type="Proteomes" id="UP000095280">
    <property type="component" value="Unplaced"/>
</dbReference>
<keyword evidence="2" id="KW-0813">Transport</keyword>
<keyword evidence="11" id="KW-1185">Reference proteome</keyword>
<dbReference type="GO" id="GO:0017071">
    <property type="term" value="C:intracellular cyclic nucleotide activated cation channel complex"/>
    <property type="evidence" value="ECO:0007669"/>
    <property type="project" value="TreeGrafter"/>
</dbReference>
<evidence type="ECO:0000256" key="8">
    <source>
        <dbReference type="ARBA" id="ARBA00023303"/>
    </source>
</evidence>
<comment type="subcellular location">
    <subcellularLocation>
        <location evidence="1">Membrane</location>
        <topology evidence="1">Multi-pass membrane protein</topology>
    </subcellularLocation>
</comment>
<dbReference type="InterPro" id="IPR018488">
    <property type="entry name" value="cNMP-bd_CS"/>
</dbReference>
<feature type="region of interest" description="Disordered" evidence="9">
    <location>
        <begin position="232"/>
        <end position="300"/>
    </location>
</feature>
<reference evidence="12" key="1">
    <citation type="submission" date="2016-11" db="UniProtKB">
        <authorList>
            <consortium name="WormBaseParasite"/>
        </authorList>
    </citation>
    <scope>IDENTIFICATION</scope>
</reference>
<dbReference type="InterPro" id="IPR018490">
    <property type="entry name" value="cNMP-bd_dom_sf"/>
</dbReference>
<keyword evidence="6" id="KW-0472">Membrane</keyword>
<dbReference type="PANTHER" id="PTHR45638:SF4">
    <property type="entry name" value="CYCLIC NUCLEOTIDE-BINDING DOMAIN-CONTAINING PROTEIN"/>
    <property type="match status" value="1"/>
</dbReference>